<evidence type="ECO:0000313" key="2">
    <source>
        <dbReference type="Proteomes" id="UP000324233"/>
    </source>
</evidence>
<dbReference type="RefSeq" id="WP_168221482.1">
    <property type="nucleotide sequence ID" value="NZ_CP042997.1"/>
</dbReference>
<reference evidence="1 2" key="1">
    <citation type="submission" date="2019-08" db="EMBL/GenBank/DDBJ databases">
        <title>Deep-cultivation of Planctomycetes and their phenomic and genomic characterization uncovers novel biology.</title>
        <authorList>
            <person name="Wiegand S."/>
            <person name="Jogler M."/>
            <person name="Boedeker C."/>
            <person name="Pinto D."/>
            <person name="Vollmers J."/>
            <person name="Rivas-Marin E."/>
            <person name="Kohn T."/>
            <person name="Peeters S.H."/>
            <person name="Heuer A."/>
            <person name="Rast P."/>
            <person name="Oberbeckmann S."/>
            <person name="Bunk B."/>
            <person name="Jeske O."/>
            <person name="Meyerdierks A."/>
            <person name="Storesund J.E."/>
            <person name="Kallscheuer N."/>
            <person name="Luecker S."/>
            <person name="Lage O.M."/>
            <person name="Pohl T."/>
            <person name="Merkel B.J."/>
            <person name="Hornburger P."/>
            <person name="Mueller R.-W."/>
            <person name="Bruemmer F."/>
            <person name="Labrenz M."/>
            <person name="Spormann A.M."/>
            <person name="Op den Camp H."/>
            <person name="Overmann J."/>
            <person name="Amann R."/>
            <person name="Jetten M.S.M."/>
            <person name="Mascher T."/>
            <person name="Medema M.H."/>
            <person name="Devos D.P."/>
            <person name="Kaster A.-K."/>
            <person name="Ovreas L."/>
            <person name="Rohde M."/>
            <person name="Galperin M.Y."/>
            <person name="Jogler C."/>
        </authorList>
    </citation>
    <scope>NUCLEOTIDE SEQUENCE [LARGE SCALE GENOMIC DNA]</scope>
    <source>
        <strain evidence="1 2">OJF2</strain>
    </source>
</reference>
<sequence>MSRGSQALDLANRVRTPAIERYAEGLGWTRVPAIGGSIAVYERPDSPLHQLIVPLDESYDDYGETVLEAARKLAAFEGKPLAEVLALLVKPSEGRRKPATRVVPAVPSP</sequence>
<keyword evidence="2" id="KW-1185">Reference proteome</keyword>
<name>A0A5B9W5X6_9BACT</name>
<proteinExistence type="predicted"/>
<accession>A0A5B9W5X6</accession>
<dbReference type="EMBL" id="CP042997">
    <property type="protein sequence ID" value="QEH35525.1"/>
    <property type="molecule type" value="Genomic_DNA"/>
</dbReference>
<organism evidence="1 2">
    <name type="scientific">Aquisphaera giovannonii</name>
    <dbReference type="NCBI Taxonomy" id="406548"/>
    <lineage>
        <taxon>Bacteria</taxon>
        <taxon>Pseudomonadati</taxon>
        <taxon>Planctomycetota</taxon>
        <taxon>Planctomycetia</taxon>
        <taxon>Isosphaerales</taxon>
        <taxon>Isosphaeraceae</taxon>
        <taxon>Aquisphaera</taxon>
    </lineage>
</organism>
<evidence type="ECO:0000313" key="1">
    <source>
        <dbReference type="EMBL" id="QEH35525.1"/>
    </source>
</evidence>
<dbReference type="KEGG" id="agv:OJF2_40770"/>
<dbReference type="AlphaFoldDB" id="A0A5B9W5X6"/>
<dbReference type="Proteomes" id="UP000324233">
    <property type="component" value="Chromosome"/>
</dbReference>
<gene>
    <name evidence="1" type="ORF">OJF2_40770</name>
</gene>
<protein>
    <submittedName>
        <fullName evidence="1">Uncharacterized protein</fullName>
    </submittedName>
</protein>